<dbReference type="InterPro" id="IPR020449">
    <property type="entry name" value="Tscrpt_reg_AraC-type_HTH"/>
</dbReference>
<dbReference type="InterPro" id="IPR018771">
    <property type="entry name" value="PocR_dom"/>
</dbReference>
<proteinExistence type="predicted"/>
<organism evidence="5 6">
    <name type="scientific">Limihaloglobus sulfuriphilus</name>
    <dbReference type="NCBI Taxonomy" id="1851148"/>
    <lineage>
        <taxon>Bacteria</taxon>
        <taxon>Pseudomonadati</taxon>
        <taxon>Planctomycetota</taxon>
        <taxon>Phycisphaerae</taxon>
        <taxon>Sedimentisphaerales</taxon>
        <taxon>Sedimentisphaeraceae</taxon>
        <taxon>Limihaloglobus</taxon>
    </lineage>
</organism>
<evidence type="ECO:0000259" key="4">
    <source>
        <dbReference type="PROSITE" id="PS01124"/>
    </source>
</evidence>
<dbReference type="PRINTS" id="PR00032">
    <property type="entry name" value="HTHARAC"/>
</dbReference>
<dbReference type="PANTHER" id="PTHR43280:SF2">
    <property type="entry name" value="HTH-TYPE TRANSCRIPTIONAL REGULATOR EXSA"/>
    <property type="match status" value="1"/>
</dbReference>
<evidence type="ECO:0000313" key="6">
    <source>
        <dbReference type="Proteomes" id="UP000188181"/>
    </source>
</evidence>
<dbReference type="KEGG" id="pbas:SMSP2_01021"/>
<dbReference type="PANTHER" id="PTHR43280">
    <property type="entry name" value="ARAC-FAMILY TRANSCRIPTIONAL REGULATOR"/>
    <property type="match status" value="1"/>
</dbReference>
<evidence type="ECO:0000256" key="2">
    <source>
        <dbReference type="ARBA" id="ARBA00023125"/>
    </source>
</evidence>
<dbReference type="RefSeq" id="WP_146682912.1">
    <property type="nucleotide sequence ID" value="NZ_CP019646.1"/>
</dbReference>
<dbReference type="InterPro" id="IPR009057">
    <property type="entry name" value="Homeodomain-like_sf"/>
</dbReference>
<dbReference type="Pfam" id="PF10114">
    <property type="entry name" value="PocR"/>
    <property type="match status" value="1"/>
</dbReference>
<dbReference type="AlphaFoldDB" id="A0A1Q2MD94"/>
<name>A0A1Q2MD94_9BACT</name>
<dbReference type="STRING" id="1851148.SMSP2_01021"/>
<keyword evidence="6" id="KW-1185">Reference proteome</keyword>
<feature type="domain" description="HTH araC/xylS-type" evidence="4">
    <location>
        <begin position="326"/>
        <end position="424"/>
    </location>
</feature>
<sequence>MANNEYLNIADFVSKSRMSVIRRSLRENFDIDLEVLDVNANHYDGYGFRYREPHFCHIIKSDDIGKSRCRQERIRALNIAIETGQPYIALCHAGIVFVCVPLMDDKQPLGGIMFGRSIWSVPDETFNADIIRNTADLDLDAGKLLKSVSDLKTISARRIHEAAEYVYVLFYQISGLDPNVVQWRRERSRQQAVIGEYIAEYKDSSKISTAYPYQYEQQLISKVRLGDRIGAKDILNIMLARLMLNEPGDIGKLKARMLELTTVLSRAAADGGVDINILLEKNLANINRLISIDTQSDLCAWVGQALDDFIELVYTSQDSRKMIQIRPAVDFIEKNYFKPISLADVAKAAHLSVSRLSHVFKEHMDMTIVDYVNSVRLEGAKNMLLSTDKSCTEICYEVGFNNQSYFTKCFKEKVGATPKQYRKLNIR</sequence>
<dbReference type="SMART" id="SM00342">
    <property type="entry name" value="HTH_ARAC"/>
    <property type="match status" value="1"/>
</dbReference>
<dbReference type="Gene3D" id="1.10.10.60">
    <property type="entry name" value="Homeodomain-like"/>
    <property type="match status" value="2"/>
</dbReference>
<dbReference type="OrthoDB" id="9803764at2"/>
<dbReference type="SUPFAM" id="SSF46689">
    <property type="entry name" value="Homeodomain-like"/>
    <property type="match status" value="2"/>
</dbReference>
<dbReference type="EMBL" id="CP019646">
    <property type="protein sequence ID" value="AQQ70665.1"/>
    <property type="molecule type" value="Genomic_DNA"/>
</dbReference>
<protein>
    <submittedName>
        <fullName evidence="5">HTH-type transcriptional regulator YesS</fullName>
    </submittedName>
</protein>
<evidence type="ECO:0000256" key="1">
    <source>
        <dbReference type="ARBA" id="ARBA00023015"/>
    </source>
</evidence>
<gene>
    <name evidence="5" type="primary">yesS_1</name>
    <name evidence="5" type="ORF">SMSP2_01021</name>
</gene>
<keyword evidence="2" id="KW-0238">DNA-binding</keyword>
<keyword evidence="1" id="KW-0805">Transcription regulation</keyword>
<dbReference type="GO" id="GO:0043565">
    <property type="term" value="F:sequence-specific DNA binding"/>
    <property type="evidence" value="ECO:0007669"/>
    <property type="project" value="InterPro"/>
</dbReference>
<dbReference type="InterPro" id="IPR018060">
    <property type="entry name" value="HTH_AraC"/>
</dbReference>
<dbReference type="Proteomes" id="UP000188181">
    <property type="component" value="Chromosome"/>
</dbReference>
<dbReference type="Pfam" id="PF12833">
    <property type="entry name" value="HTH_18"/>
    <property type="match status" value="1"/>
</dbReference>
<accession>A0A1Q2MD94</accession>
<dbReference type="PROSITE" id="PS01124">
    <property type="entry name" value="HTH_ARAC_FAMILY_2"/>
    <property type="match status" value="1"/>
</dbReference>
<dbReference type="GO" id="GO:0003700">
    <property type="term" value="F:DNA-binding transcription factor activity"/>
    <property type="evidence" value="ECO:0007669"/>
    <property type="project" value="InterPro"/>
</dbReference>
<reference evidence="6" key="1">
    <citation type="submission" date="2017-02" db="EMBL/GenBank/DDBJ databases">
        <title>Comparative genomics and description of representatives of a novel lineage of planctomycetes thriving in anoxic sediments.</title>
        <authorList>
            <person name="Spring S."/>
            <person name="Bunk B."/>
            <person name="Sproer C."/>
        </authorList>
    </citation>
    <scope>NUCLEOTIDE SEQUENCE [LARGE SCALE GENOMIC DNA]</scope>
    <source>
        <strain evidence="6">SM-Chi-D1</strain>
    </source>
</reference>
<evidence type="ECO:0000256" key="3">
    <source>
        <dbReference type="ARBA" id="ARBA00023163"/>
    </source>
</evidence>
<keyword evidence="3" id="KW-0804">Transcription</keyword>
<evidence type="ECO:0000313" key="5">
    <source>
        <dbReference type="EMBL" id="AQQ70665.1"/>
    </source>
</evidence>